<dbReference type="PANTHER" id="PTHR33285:SF55">
    <property type="entry name" value="PHYTOSULFOKINES 3"/>
    <property type="match status" value="1"/>
</dbReference>
<gene>
    <name evidence="10" type="ORF">EZV62_014533</name>
</gene>
<feature type="chain" id="PRO_5031588913" description="Phytosulfokine" evidence="9">
    <location>
        <begin position="24"/>
        <end position="81"/>
    </location>
</feature>
<evidence type="ECO:0000256" key="8">
    <source>
        <dbReference type="ARBA" id="ARBA00023030"/>
    </source>
</evidence>
<keyword evidence="3 9" id="KW-0217">Developmental protein</keyword>
<feature type="signal peptide" evidence="9">
    <location>
        <begin position="1"/>
        <end position="23"/>
    </location>
</feature>
<proteinExistence type="inferred from homology"/>
<evidence type="ECO:0000313" key="10">
    <source>
        <dbReference type="EMBL" id="TXG59960.1"/>
    </source>
</evidence>
<evidence type="ECO:0000313" key="11">
    <source>
        <dbReference type="Proteomes" id="UP000323000"/>
    </source>
</evidence>
<keyword evidence="5 9" id="KW-0765">Sulfation</keyword>
<evidence type="ECO:0000256" key="9">
    <source>
        <dbReference type="RuleBase" id="RU368031"/>
    </source>
</evidence>
<evidence type="ECO:0000256" key="7">
    <source>
        <dbReference type="ARBA" id="ARBA00022782"/>
    </source>
</evidence>
<accession>A0A5C7HSI2</accession>
<keyword evidence="8 9" id="KW-0339">Growth factor</keyword>
<comment type="function">
    <text evidence="9">Promotes plant cell differentiation, organogenesis and somatic embryogenesis as well as cell proliferation.</text>
</comment>
<protein>
    <recommendedName>
        <fullName evidence="9">Phytosulfokine</fullName>
    </recommendedName>
    <component>
        <recommendedName>
            <fullName evidence="9">Phytosulfokine-alpha</fullName>
            <shortName evidence="9">PSK-alpha</shortName>
            <shortName evidence="9">Phytosulfokine-a</shortName>
        </recommendedName>
    </component>
    <component>
        <recommendedName>
            <fullName evidence="9">Phytosulfokine-beta</fullName>
            <shortName evidence="9">PSK-beta</shortName>
            <shortName evidence="9">Phytosulfokine-b</shortName>
        </recommendedName>
    </component>
</protein>
<comment type="PTM">
    <text evidence="9">Sulfation is important for activity and for the binding to a putative membrane receptor.</text>
</comment>
<keyword evidence="7 9" id="KW-0221">Differentiation</keyword>
<dbReference type="OrthoDB" id="1858282at2759"/>
<dbReference type="PANTHER" id="PTHR33285">
    <property type="entry name" value="PHYTOSULFOKINES 3"/>
    <property type="match status" value="1"/>
</dbReference>
<dbReference type="GO" id="GO:0008083">
    <property type="term" value="F:growth factor activity"/>
    <property type="evidence" value="ECO:0007669"/>
    <property type="project" value="UniProtKB-UniRule"/>
</dbReference>
<comment type="similarity">
    <text evidence="2 9">Belongs to the phytosulfokine family.</text>
</comment>
<comment type="caution">
    <text evidence="10">The sequence shown here is derived from an EMBL/GenBank/DDBJ whole genome shotgun (WGS) entry which is preliminary data.</text>
</comment>
<dbReference type="AlphaFoldDB" id="A0A5C7HSI2"/>
<dbReference type="EMBL" id="VAHF01000006">
    <property type="protein sequence ID" value="TXG59960.1"/>
    <property type="molecule type" value="Genomic_DNA"/>
</dbReference>
<name>A0A5C7HSI2_9ROSI</name>
<dbReference type="Proteomes" id="UP000323000">
    <property type="component" value="Chromosome 6"/>
</dbReference>
<comment type="PTM">
    <text evidence="9">PSK-alpha is produced by endopeptidase digestion. PSK-beta is produced from PSK-alpha by exopeptidase digestion.</text>
</comment>
<dbReference type="GO" id="GO:0030154">
    <property type="term" value="P:cell differentiation"/>
    <property type="evidence" value="ECO:0007669"/>
    <property type="project" value="UniProtKB-UniRule"/>
</dbReference>
<keyword evidence="6 9" id="KW-0732">Signal</keyword>
<evidence type="ECO:0000256" key="5">
    <source>
        <dbReference type="ARBA" id="ARBA00022641"/>
    </source>
</evidence>
<evidence type="ECO:0000256" key="4">
    <source>
        <dbReference type="ARBA" id="ARBA00022525"/>
    </source>
</evidence>
<evidence type="ECO:0000256" key="2">
    <source>
        <dbReference type="ARBA" id="ARBA00010781"/>
    </source>
</evidence>
<evidence type="ECO:0000256" key="3">
    <source>
        <dbReference type="ARBA" id="ARBA00022473"/>
    </source>
</evidence>
<dbReference type="GO" id="GO:0005576">
    <property type="term" value="C:extracellular region"/>
    <property type="evidence" value="ECO:0007669"/>
    <property type="project" value="UniProtKB-SubCell"/>
</dbReference>
<evidence type="ECO:0000256" key="1">
    <source>
        <dbReference type="ARBA" id="ARBA00004613"/>
    </source>
</evidence>
<comment type="subcellular location">
    <subcellularLocation>
        <location evidence="1 9">Secreted</location>
    </subcellularLocation>
</comment>
<dbReference type="GO" id="GO:0008283">
    <property type="term" value="P:cell population proliferation"/>
    <property type="evidence" value="ECO:0007669"/>
    <property type="project" value="UniProtKB-UniRule"/>
</dbReference>
<dbReference type="InterPro" id="IPR009438">
    <property type="entry name" value="Phytosulfokine"/>
</dbReference>
<sequence>MAKVKVAALFMIALFLFSTLTYAARPEPSSANNFPAKTQHGEMKGDQVVEESCEGVGEDECLMRRTLAAHTDYIYTQKTKP</sequence>
<dbReference type="Pfam" id="PF06404">
    <property type="entry name" value="PSK"/>
    <property type="match status" value="1"/>
</dbReference>
<organism evidence="10 11">
    <name type="scientific">Acer yangbiense</name>
    <dbReference type="NCBI Taxonomy" id="1000413"/>
    <lineage>
        <taxon>Eukaryota</taxon>
        <taxon>Viridiplantae</taxon>
        <taxon>Streptophyta</taxon>
        <taxon>Embryophyta</taxon>
        <taxon>Tracheophyta</taxon>
        <taxon>Spermatophyta</taxon>
        <taxon>Magnoliopsida</taxon>
        <taxon>eudicotyledons</taxon>
        <taxon>Gunneridae</taxon>
        <taxon>Pentapetalae</taxon>
        <taxon>rosids</taxon>
        <taxon>malvids</taxon>
        <taxon>Sapindales</taxon>
        <taxon>Sapindaceae</taxon>
        <taxon>Hippocastanoideae</taxon>
        <taxon>Acereae</taxon>
        <taxon>Acer</taxon>
    </lineage>
</organism>
<keyword evidence="4 9" id="KW-0964">Secreted</keyword>
<reference evidence="11" key="1">
    <citation type="journal article" date="2019" name="Gigascience">
        <title>De novo genome assembly of the endangered Acer yangbiense, a plant species with extremely small populations endemic to Yunnan Province, China.</title>
        <authorList>
            <person name="Yang J."/>
            <person name="Wariss H.M."/>
            <person name="Tao L."/>
            <person name="Zhang R."/>
            <person name="Yun Q."/>
            <person name="Hollingsworth P."/>
            <person name="Dao Z."/>
            <person name="Luo G."/>
            <person name="Guo H."/>
            <person name="Ma Y."/>
            <person name="Sun W."/>
        </authorList>
    </citation>
    <scope>NUCLEOTIDE SEQUENCE [LARGE SCALE GENOMIC DNA]</scope>
    <source>
        <strain evidence="11">cv. Malutang</strain>
    </source>
</reference>
<evidence type="ECO:0000256" key="6">
    <source>
        <dbReference type="ARBA" id="ARBA00022729"/>
    </source>
</evidence>
<keyword evidence="11" id="KW-1185">Reference proteome</keyword>